<dbReference type="OrthoDB" id="9801609at2"/>
<dbReference type="InterPro" id="IPR028098">
    <property type="entry name" value="Glyco_trans_4-like_N"/>
</dbReference>
<feature type="domain" description="Glycosyltransferase subfamily 4-like N-terminal" evidence="3">
    <location>
        <begin position="84"/>
        <end position="168"/>
    </location>
</feature>
<dbReference type="Gene3D" id="3.40.50.2000">
    <property type="entry name" value="Glycogen Phosphorylase B"/>
    <property type="match status" value="2"/>
</dbReference>
<evidence type="ECO:0000259" key="3">
    <source>
        <dbReference type="Pfam" id="PF13439"/>
    </source>
</evidence>
<dbReference type="GO" id="GO:0016757">
    <property type="term" value="F:glycosyltransferase activity"/>
    <property type="evidence" value="ECO:0007669"/>
    <property type="project" value="UniProtKB-KW"/>
</dbReference>
<dbReference type="CDD" id="cd03809">
    <property type="entry name" value="GT4_MtfB-like"/>
    <property type="match status" value="1"/>
</dbReference>
<dbReference type="SUPFAM" id="SSF53756">
    <property type="entry name" value="UDP-Glycosyltransferase/glycogen phosphorylase"/>
    <property type="match status" value="1"/>
</dbReference>
<dbReference type="PANTHER" id="PTHR46401:SF2">
    <property type="entry name" value="GLYCOSYLTRANSFERASE WBBK-RELATED"/>
    <property type="match status" value="1"/>
</dbReference>
<dbReference type="Pfam" id="PF13439">
    <property type="entry name" value="Glyco_transf_4"/>
    <property type="match status" value="1"/>
</dbReference>
<feature type="domain" description="Glycosyl transferase family 1" evidence="2">
    <location>
        <begin position="175"/>
        <end position="322"/>
    </location>
</feature>
<accession>A0A521CB42</accession>
<dbReference type="Proteomes" id="UP000320300">
    <property type="component" value="Unassembled WGS sequence"/>
</dbReference>
<dbReference type="Pfam" id="PF00534">
    <property type="entry name" value="Glycos_transf_1"/>
    <property type="match status" value="1"/>
</dbReference>
<dbReference type="GO" id="GO:0009103">
    <property type="term" value="P:lipopolysaccharide biosynthetic process"/>
    <property type="evidence" value="ECO:0007669"/>
    <property type="project" value="TreeGrafter"/>
</dbReference>
<proteinExistence type="predicted"/>
<evidence type="ECO:0000313" key="4">
    <source>
        <dbReference type="EMBL" id="SMO55970.1"/>
    </source>
</evidence>
<evidence type="ECO:0000256" key="1">
    <source>
        <dbReference type="ARBA" id="ARBA00022679"/>
    </source>
</evidence>
<keyword evidence="5" id="KW-1185">Reference proteome</keyword>
<dbReference type="PANTHER" id="PTHR46401">
    <property type="entry name" value="GLYCOSYLTRANSFERASE WBBK-RELATED"/>
    <property type="match status" value="1"/>
</dbReference>
<dbReference type="AlphaFoldDB" id="A0A521CB42"/>
<gene>
    <name evidence="4" type="ORF">SAMN06265348_103341</name>
</gene>
<dbReference type="EMBL" id="FXTN01000003">
    <property type="protein sequence ID" value="SMO55970.1"/>
    <property type="molecule type" value="Genomic_DNA"/>
</dbReference>
<name>A0A521CB42_9SPHI</name>
<reference evidence="4 5" key="1">
    <citation type="submission" date="2017-05" db="EMBL/GenBank/DDBJ databases">
        <authorList>
            <person name="Varghese N."/>
            <person name="Submissions S."/>
        </authorList>
    </citation>
    <scope>NUCLEOTIDE SEQUENCE [LARGE SCALE GENOMIC DNA]</scope>
    <source>
        <strain evidence="4 5">DSM 19036</strain>
    </source>
</reference>
<protein>
    <submittedName>
        <fullName evidence="4">Mannosyltransferase</fullName>
    </submittedName>
</protein>
<organism evidence="4 5">
    <name type="scientific">Pedobacter westerhofensis</name>
    <dbReference type="NCBI Taxonomy" id="425512"/>
    <lineage>
        <taxon>Bacteria</taxon>
        <taxon>Pseudomonadati</taxon>
        <taxon>Bacteroidota</taxon>
        <taxon>Sphingobacteriia</taxon>
        <taxon>Sphingobacteriales</taxon>
        <taxon>Sphingobacteriaceae</taxon>
        <taxon>Pedobacter</taxon>
    </lineage>
</organism>
<sequence length="353" mass="40883">MRVHYDNIVFSLQKAGGISTYWSELITRLLRDEIDVSFDEFNHQNIVRSSFTIKADDITFSNNRTLLFERFKAMPLKNQNVPFVFHSSYHRITNNPNASQVTTVHDFVHEKFYKGIRRGLHLMQKKKVLKAADYVITVSENTKKDLLQFHPSIPEDRIKVIYNGVSTDFYPLTEQDKQYLPETGSRPYLLYIGSREHYKNFEFTIRLLRECPDFDLYIVGSPLLKKEINQLVQNIQGRWKHFNHITNFRLNQLYNMAFALIYPSNYEGFGIPLLEAMKAGTPFLALRNSSIPEVAGDAGVLVEAAEVGLFKDALNYISDNSATLKEKGFAQADKFSWENCYQQTLSVYKELSL</sequence>
<keyword evidence="4" id="KW-0328">Glycosyltransferase</keyword>
<keyword evidence="1 4" id="KW-0808">Transferase</keyword>
<evidence type="ECO:0000259" key="2">
    <source>
        <dbReference type="Pfam" id="PF00534"/>
    </source>
</evidence>
<evidence type="ECO:0000313" key="5">
    <source>
        <dbReference type="Proteomes" id="UP000320300"/>
    </source>
</evidence>
<dbReference type="InterPro" id="IPR001296">
    <property type="entry name" value="Glyco_trans_1"/>
</dbReference>
<dbReference type="RefSeq" id="WP_142527520.1">
    <property type="nucleotide sequence ID" value="NZ_CBCSJO010000004.1"/>
</dbReference>